<accession>A0ACC1SXQ5</accession>
<protein>
    <submittedName>
        <fullName evidence="1">Uncharacterized protein</fullName>
    </submittedName>
</protein>
<organism evidence="1 2">
    <name type="scientific">Fusarium decemcellulare</name>
    <dbReference type="NCBI Taxonomy" id="57161"/>
    <lineage>
        <taxon>Eukaryota</taxon>
        <taxon>Fungi</taxon>
        <taxon>Dikarya</taxon>
        <taxon>Ascomycota</taxon>
        <taxon>Pezizomycotina</taxon>
        <taxon>Sordariomycetes</taxon>
        <taxon>Hypocreomycetidae</taxon>
        <taxon>Hypocreales</taxon>
        <taxon>Nectriaceae</taxon>
        <taxon>Fusarium</taxon>
        <taxon>Fusarium decemcellulare species complex</taxon>
    </lineage>
</organism>
<keyword evidence="2" id="KW-1185">Reference proteome</keyword>
<name>A0ACC1SXQ5_9HYPO</name>
<evidence type="ECO:0000313" key="2">
    <source>
        <dbReference type="Proteomes" id="UP001148629"/>
    </source>
</evidence>
<dbReference type="EMBL" id="JANRMS010000043">
    <property type="protein sequence ID" value="KAJ3548625.1"/>
    <property type="molecule type" value="Genomic_DNA"/>
</dbReference>
<reference evidence="1" key="1">
    <citation type="submission" date="2022-08" db="EMBL/GenBank/DDBJ databases">
        <title>Genome Sequence of Fusarium decemcellulare.</title>
        <authorList>
            <person name="Buettner E."/>
        </authorList>
    </citation>
    <scope>NUCLEOTIDE SEQUENCE</scope>
    <source>
        <strain evidence="1">Babe19</strain>
    </source>
</reference>
<gene>
    <name evidence="1" type="ORF">NM208_g913</name>
</gene>
<proteinExistence type="predicted"/>
<dbReference type="Proteomes" id="UP001148629">
    <property type="component" value="Unassembled WGS sequence"/>
</dbReference>
<evidence type="ECO:0000313" key="1">
    <source>
        <dbReference type="EMBL" id="KAJ3548625.1"/>
    </source>
</evidence>
<comment type="caution">
    <text evidence="1">The sequence shown here is derived from an EMBL/GenBank/DDBJ whole genome shotgun (WGS) entry which is preliminary data.</text>
</comment>
<sequence>MMFKPSILVAFIPALVAGKPLTADESLEARQQCLVNRSQIDLWVEDGLSRWRIAFSAEGTDPAGYCYYWINHTQFEGCRTLFNPQCYVNDVVGSWVVDVSSFRGPSGDADFRGCYDRSLAQWMDDTGCATG</sequence>